<evidence type="ECO:0000313" key="11">
    <source>
        <dbReference type="Proteomes" id="UP000234667"/>
    </source>
</evidence>
<sequence>MTMEMILALGILVLMIVLIMSDKMAFGAPPLLACLLLVVTGLSNVQQAFAGFVNSSVIMIAGFMVVMAALQKTRLIGNVKSAMVNLVNKGSYKSYALLLVIVMIGASLAGTGSTGYYVLILSLVSTIPYSKKLPTSKLMMPLGFATNHPLFPVNVALLFGVTATVLQTAGFNEEISMVKFALVNLVMSLAFLAWCLVAYRFLPDHPIADASEEAIAVREEEAVALPAWKEYCTVGAFAFSVVGMMLMNQLGNIAYVVPGLAAAFVMMINVVDFKEVRDHMGAPVILMMAGVIGVADALAGTGFTAMVGDAVAGVLGANVSPFVFIFIFALLTSTCSTFTGSNMGSVYIFAPIAIAACTSLGLNPTAAAIAVVISGWNGGYMPIDGMPAMILGMGKYKLPEFWIFSVPMYLIRILALCVGAIAIFPM</sequence>
<feature type="domain" description="Citrate transporter-like" evidence="8">
    <location>
        <begin position="16"/>
        <end position="341"/>
    </location>
</feature>
<feature type="transmembrane region" description="Helical" evidence="7">
    <location>
        <begin position="96"/>
        <end position="129"/>
    </location>
</feature>
<keyword evidence="4" id="KW-0677">Repeat</keyword>
<organism evidence="10 11">
    <name type="scientific">Klebsiella michiganensis</name>
    <dbReference type="NCBI Taxonomy" id="1134687"/>
    <lineage>
        <taxon>Bacteria</taxon>
        <taxon>Pseudomonadati</taxon>
        <taxon>Pseudomonadota</taxon>
        <taxon>Gammaproteobacteria</taxon>
        <taxon>Enterobacterales</taxon>
        <taxon>Enterobacteriaceae</taxon>
        <taxon>Klebsiella/Raoultella group</taxon>
        <taxon>Klebsiella</taxon>
    </lineage>
</organism>
<evidence type="ECO:0000256" key="5">
    <source>
        <dbReference type="ARBA" id="ARBA00022989"/>
    </source>
</evidence>
<evidence type="ECO:0000256" key="6">
    <source>
        <dbReference type="ARBA" id="ARBA00023136"/>
    </source>
</evidence>
<dbReference type="GO" id="GO:0005886">
    <property type="term" value="C:plasma membrane"/>
    <property type="evidence" value="ECO:0007669"/>
    <property type="project" value="TreeGrafter"/>
</dbReference>
<dbReference type="PANTHER" id="PTHR43652:SF1">
    <property type="entry name" value="RESPONSE REGULATOR"/>
    <property type="match status" value="1"/>
</dbReference>
<reference evidence="9" key="3">
    <citation type="submission" date="2022-09" db="EMBL/GenBank/DDBJ databases">
        <title>Intensive care unit water sources are persistently colonized with multi-drug resistant bacteria and are the site of extensive horizontal gene transfer of antibiotic resistance genes.</title>
        <authorList>
            <person name="Diorio-Toth L."/>
        </authorList>
    </citation>
    <scope>NUCLEOTIDE SEQUENCE</scope>
    <source>
        <strain evidence="9">GD03918</strain>
    </source>
</reference>
<dbReference type="GO" id="GO:0055085">
    <property type="term" value="P:transmembrane transport"/>
    <property type="evidence" value="ECO:0007669"/>
    <property type="project" value="InterPro"/>
</dbReference>
<dbReference type="InterPro" id="IPR004680">
    <property type="entry name" value="Cit_transptr-like_dom"/>
</dbReference>
<evidence type="ECO:0000256" key="4">
    <source>
        <dbReference type="ARBA" id="ARBA00022737"/>
    </source>
</evidence>
<comment type="subcellular location">
    <subcellularLocation>
        <location evidence="1">Membrane</location>
        <topology evidence="1">Multi-pass membrane protein</topology>
    </subcellularLocation>
</comment>
<keyword evidence="2" id="KW-0813">Transport</keyword>
<dbReference type="AlphaFoldDB" id="A0A249WPM0"/>
<evidence type="ECO:0000256" key="7">
    <source>
        <dbReference type="SAM" id="Phobius"/>
    </source>
</evidence>
<protein>
    <submittedName>
        <fullName evidence="10">Membrane transport protein</fullName>
    </submittedName>
    <submittedName>
        <fullName evidence="9">SLC13 family permease</fullName>
    </submittedName>
</protein>
<feature type="transmembrane region" description="Helical" evidence="7">
    <location>
        <begin position="319"/>
        <end position="339"/>
    </location>
</feature>
<proteinExistence type="predicted"/>
<feature type="transmembrane region" description="Helical" evidence="7">
    <location>
        <begin position="181"/>
        <end position="202"/>
    </location>
</feature>
<dbReference type="PANTHER" id="PTHR43652">
    <property type="entry name" value="BASIC AMINO ACID ANTIPORTER YFCC-RELATED"/>
    <property type="match status" value="1"/>
</dbReference>
<feature type="transmembrane region" description="Helical" evidence="7">
    <location>
        <begin position="51"/>
        <end position="70"/>
    </location>
</feature>
<feature type="transmembrane region" description="Helical" evidence="7">
    <location>
        <begin position="284"/>
        <end position="307"/>
    </location>
</feature>
<evidence type="ECO:0000313" key="10">
    <source>
        <dbReference type="EMBL" id="PLO66643.1"/>
    </source>
</evidence>
<accession>A0A249WPM0</accession>
<evidence type="ECO:0000256" key="3">
    <source>
        <dbReference type="ARBA" id="ARBA00022692"/>
    </source>
</evidence>
<name>A0A249WPM0_9ENTR</name>
<dbReference type="Proteomes" id="UP000234667">
    <property type="component" value="Unassembled WGS sequence"/>
</dbReference>
<keyword evidence="6 7" id="KW-0472">Membrane</keyword>
<reference evidence="10 11" key="1">
    <citation type="submission" date="2017-11" db="EMBL/GenBank/DDBJ databases">
        <authorList>
            <person name="Han C.G."/>
        </authorList>
    </citation>
    <scope>NUCLEOTIDE SEQUENCE [LARGE SCALE GENOMIC DNA]</scope>
    <source>
        <strain evidence="10 11">A10</strain>
    </source>
</reference>
<evidence type="ECO:0000259" key="8">
    <source>
        <dbReference type="Pfam" id="PF03600"/>
    </source>
</evidence>
<dbReference type="InterPro" id="IPR051679">
    <property type="entry name" value="DASS-Related_Transporters"/>
</dbReference>
<dbReference type="Proteomes" id="UP001159937">
    <property type="component" value="Unassembled WGS sequence"/>
</dbReference>
<evidence type="ECO:0000256" key="1">
    <source>
        <dbReference type="ARBA" id="ARBA00004141"/>
    </source>
</evidence>
<evidence type="ECO:0000256" key="2">
    <source>
        <dbReference type="ARBA" id="ARBA00022448"/>
    </source>
</evidence>
<feature type="transmembrane region" description="Helical" evidence="7">
    <location>
        <begin position="401"/>
        <end position="424"/>
    </location>
</feature>
<reference evidence="10 11" key="2">
    <citation type="submission" date="2018-01" db="EMBL/GenBank/DDBJ databases">
        <title>Genomic study of Klebsiella pneumoniae.</title>
        <authorList>
            <person name="Yang Y."/>
            <person name="Bicalho R."/>
        </authorList>
    </citation>
    <scope>NUCLEOTIDE SEQUENCE [LARGE SCALE GENOMIC DNA]</scope>
    <source>
        <strain evidence="10 11">A10</strain>
    </source>
</reference>
<keyword evidence="3 7" id="KW-0812">Transmembrane</keyword>
<comment type="caution">
    <text evidence="10">The sequence shown here is derived from an EMBL/GenBank/DDBJ whole genome shotgun (WGS) entry which is preliminary data.</text>
</comment>
<dbReference type="EMBL" id="JAOCBF010000019">
    <property type="protein sequence ID" value="MDH0964143.1"/>
    <property type="molecule type" value="Genomic_DNA"/>
</dbReference>
<gene>
    <name evidence="10" type="ORF">CWN49_20510</name>
    <name evidence="9" type="ORF">N5C89_14985</name>
</gene>
<evidence type="ECO:0000313" key="9">
    <source>
        <dbReference type="EMBL" id="MDH0964143.1"/>
    </source>
</evidence>
<keyword evidence="5 7" id="KW-1133">Transmembrane helix</keyword>
<dbReference type="Pfam" id="PF03600">
    <property type="entry name" value="CitMHS"/>
    <property type="match status" value="1"/>
</dbReference>
<feature type="transmembrane region" description="Helical" evidence="7">
    <location>
        <begin position="253"/>
        <end position="272"/>
    </location>
</feature>
<dbReference type="EMBL" id="PIDR01000707">
    <property type="protein sequence ID" value="PLO66643.1"/>
    <property type="molecule type" value="Genomic_DNA"/>
</dbReference>
<dbReference type="RefSeq" id="WP_014838588.1">
    <property type="nucleotide sequence ID" value="NZ_CABGVK010000001.1"/>
</dbReference>
<feature type="transmembrane region" description="Helical" evidence="7">
    <location>
        <begin position="149"/>
        <end position="169"/>
    </location>
</feature>
<feature type="transmembrane region" description="Helical" evidence="7">
    <location>
        <begin position="346"/>
        <end position="376"/>
    </location>
</feature>